<keyword evidence="3" id="KW-0227">DNA damage</keyword>
<keyword evidence="5" id="KW-0234">DNA repair</keyword>
<dbReference type="Pfam" id="PF20168">
    <property type="entry name" value="PDS5"/>
    <property type="match status" value="2"/>
</dbReference>
<dbReference type="Proteomes" id="UP001346149">
    <property type="component" value="Unassembled WGS sequence"/>
</dbReference>
<dbReference type="InterPro" id="IPR011989">
    <property type="entry name" value="ARM-like"/>
</dbReference>
<dbReference type="GO" id="GO:0005634">
    <property type="term" value="C:nucleus"/>
    <property type="evidence" value="ECO:0007669"/>
    <property type="project" value="UniProtKB-SubCell"/>
</dbReference>
<dbReference type="Gene3D" id="1.25.10.10">
    <property type="entry name" value="Leucine-rich Repeat Variant"/>
    <property type="match status" value="1"/>
</dbReference>
<evidence type="ECO:0000256" key="4">
    <source>
        <dbReference type="ARBA" id="ARBA00022776"/>
    </source>
</evidence>
<protein>
    <submittedName>
        <fullName evidence="8">Uncharacterized protein</fullName>
    </submittedName>
</protein>
<evidence type="ECO:0000256" key="5">
    <source>
        <dbReference type="ARBA" id="ARBA00023204"/>
    </source>
</evidence>
<evidence type="ECO:0000256" key="2">
    <source>
        <dbReference type="ARBA" id="ARBA00022618"/>
    </source>
</evidence>
<keyword evidence="6" id="KW-0539">Nucleus</keyword>
<dbReference type="InterPro" id="IPR016024">
    <property type="entry name" value="ARM-type_fold"/>
</dbReference>
<dbReference type="GO" id="GO:0051301">
    <property type="term" value="P:cell division"/>
    <property type="evidence" value="ECO:0007669"/>
    <property type="project" value="UniProtKB-KW"/>
</dbReference>
<dbReference type="SUPFAM" id="SSF48371">
    <property type="entry name" value="ARM repeat"/>
    <property type="match status" value="1"/>
</dbReference>
<name>A0AAN7RMR4_TRANT</name>
<keyword evidence="9" id="KW-1185">Reference proteome</keyword>
<dbReference type="CDD" id="cd19953">
    <property type="entry name" value="PDS5"/>
    <property type="match status" value="1"/>
</dbReference>
<dbReference type="InterPro" id="IPR039776">
    <property type="entry name" value="Pds5"/>
</dbReference>
<evidence type="ECO:0000313" key="9">
    <source>
        <dbReference type="Proteomes" id="UP001346149"/>
    </source>
</evidence>
<comment type="caution">
    <text evidence="8">The sequence shown here is derived from an EMBL/GenBank/DDBJ whole genome shotgun (WGS) entry which is preliminary data.</text>
</comment>
<sequence>MSNSNTIARGRKKARLNWARKLASELGQREKVKPSAFQCSLHLSGLAIQIAAMADSSLEHISRIGNQILRKPRLSKDFLVENLGRAANELSQVEQTSVAESAERSKEVETALKPLTESFIQHGLASHKDSDVRLLVTICAIEVFRIMAPEPPFEGNNLLAIFKLFISSFAELADMESPYFSKRVKILETFDRLGLCVIMLDNEFHSLIIEMFNVLFSVSREQHEWSLTKNILSILKLAIDEEASHELLEIILQNLLKEEKDTPSASSRLAASLIQMCCERLEQFVNQFLTSCMSEATMKGSTLGKSYQEIIYKIFISAPQMLFAVIPNIMHELLNNAVDIRRKAVQLLGRIFAVPEGHAADDYHRLFVEFLNRFIDKSMEVRISALQCVKGLYMANPSSSEVQQVLSELEARLLDFEDRVRIEAVTVICDIAMSDASFVTHRLVAGSTERLRDKSITVRKHALRKLMEVYQIYSSKCSEGCMIISDHWIHMFSLFEPPHLKALSLILSHKQRFQIELHKYLELRRKEKENNSGETREKVRIIFKKLSASFPDSVKAEASFYKLDQLKDNYIFNALHQLLDELSVINAQNKRDEFLKRIGVKHPHFDFFSLISSECSFNIFGSEHVEHVLEYLSDDSAHRYWEGSAKILLVIAECSPSLLRGSEMKLCGVLEKNEQMTHKFIEVLAKAGPRTPEIFTLTVLMMKDFFFVSRSFLGKTFKLLKEHAIPSEYACALALVTSAGKEDLKNESLKYLEEFIKEYSQEDQICRSSADQGFSIPDYPAYIVIYLVYVLAHDANFPSEDCVDEQTFADFCSPLFFLIQALVDAYSLKGDLDHVTRPFSSLVALFRAIRKAEDTVDAERTPMLHVLSEIGSCFTRLLKGGSIPLGRGTPDVILLPSAYYKAQTTKEFTEYSLREEFITGIFQTFSSSILEWQVISGQEERDPLLMVESTAASQSIPKHKKLSINQKRKRGECVLSSSNSVGEVSSLVMLQEKNQNEGRDNPYDKENFHAVSTVTADLSTYSRTKPYDLPCLEESHQNIQKENCGDLISSTESCLHLSCKDGSKNNTKKARALVEINKSPLRHNKEEANGLRGIISAKTQKACPTVRKKVGFLFSLTSEFGW</sequence>
<comment type="subcellular location">
    <subcellularLocation>
        <location evidence="1">Nucleus</location>
    </subcellularLocation>
</comment>
<keyword evidence="4" id="KW-0498">Mitosis</keyword>
<evidence type="ECO:0000256" key="6">
    <source>
        <dbReference type="ARBA" id="ARBA00023242"/>
    </source>
</evidence>
<dbReference type="GO" id="GO:0006281">
    <property type="term" value="P:DNA repair"/>
    <property type="evidence" value="ECO:0007669"/>
    <property type="project" value="UniProtKB-KW"/>
</dbReference>
<evidence type="ECO:0000256" key="1">
    <source>
        <dbReference type="ARBA" id="ARBA00004123"/>
    </source>
</evidence>
<dbReference type="EMBL" id="JAXQNO010000002">
    <property type="protein sequence ID" value="KAK4802083.1"/>
    <property type="molecule type" value="Genomic_DNA"/>
</dbReference>
<evidence type="ECO:0000256" key="3">
    <source>
        <dbReference type="ARBA" id="ARBA00022763"/>
    </source>
</evidence>
<evidence type="ECO:0000256" key="7">
    <source>
        <dbReference type="ARBA" id="ARBA00023306"/>
    </source>
</evidence>
<dbReference type="PANTHER" id="PTHR12663:SF50">
    <property type="entry name" value="SISTER CHROMATID COHESION PROTEIN PDS5 HOMOLOG B"/>
    <property type="match status" value="1"/>
</dbReference>
<dbReference type="PANTHER" id="PTHR12663">
    <property type="entry name" value="ANDROGEN INDUCED INHIBITOR OF PROLIFERATION AS3 / PDS5-RELATED"/>
    <property type="match status" value="1"/>
</dbReference>
<reference evidence="8 9" key="1">
    <citation type="journal article" date="2023" name="Hortic Res">
        <title>Pangenome of water caltrop reveals structural variations and asymmetric subgenome divergence after allopolyploidization.</title>
        <authorList>
            <person name="Zhang X."/>
            <person name="Chen Y."/>
            <person name="Wang L."/>
            <person name="Yuan Y."/>
            <person name="Fang M."/>
            <person name="Shi L."/>
            <person name="Lu R."/>
            <person name="Comes H.P."/>
            <person name="Ma Y."/>
            <person name="Chen Y."/>
            <person name="Huang G."/>
            <person name="Zhou Y."/>
            <person name="Zheng Z."/>
            <person name="Qiu Y."/>
        </authorList>
    </citation>
    <scope>NUCLEOTIDE SEQUENCE [LARGE SCALE GENOMIC DNA]</scope>
    <source>
        <strain evidence="8">F231</strain>
    </source>
</reference>
<keyword evidence="2" id="KW-0132">Cell division</keyword>
<keyword evidence="7" id="KW-0131">Cell cycle</keyword>
<dbReference type="GO" id="GO:0000785">
    <property type="term" value="C:chromatin"/>
    <property type="evidence" value="ECO:0007669"/>
    <property type="project" value="TreeGrafter"/>
</dbReference>
<proteinExistence type="predicted"/>
<organism evidence="8 9">
    <name type="scientific">Trapa natans</name>
    <name type="common">Water chestnut</name>
    <dbReference type="NCBI Taxonomy" id="22666"/>
    <lineage>
        <taxon>Eukaryota</taxon>
        <taxon>Viridiplantae</taxon>
        <taxon>Streptophyta</taxon>
        <taxon>Embryophyta</taxon>
        <taxon>Tracheophyta</taxon>
        <taxon>Spermatophyta</taxon>
        <taxon>Magnoliopsida</taxon>
        <taxon>eudicotyledons</taxon>
        <taxon>Gunneridae</taxon>
        <taxon>Pentapetalae</taxon>
        <taxon>rosids</taxon>
        <taxon>malvids</taxon>
        <taxon>Myrtales</taxon>
        <taxon>Lythraceae</taxon>
        <taxon>Trapa</taxon>
    </lineage>
</organism>
<accession>A0AAN7RMR4</accession>
<dbReference type="AlphaFoldDB" id="A0AAN7RMR4"/>
<gene>
    <name evidence="8" type="ORF">SAY86_000286</name>
</gene>
<dbReference type="GO" id="GO:0007064">
    <property type="term" value="P:mitotic sister chromatid cohesion"/>
    <property type="evidence" value="ECO:0007669"/>
    <property type="project" value="InterPro"/>
</dbReference>
<evidence type="ECO:0000313" key="8">
    <source>
        <dbReference type="EMBL" id="KAK4802083.1"/>
    </source>
</evidence>
<dbReference type="GO" id="GO:0035825">
    <property type="term" value="P:homologous recombination"/>
    <property type="evidence" value="ECO:0007669"/>
    <property type="project" value="UniProtKB-ARBA"/>
</dbReference>